<protein>
    <submittedName>
        <fullName evidence="2">Uncharacterized protein</fullName>
    </submittedName>
</protein>
<sequence>MNRIRIIGLIMLIIGIILQFSFENDGTDFLTGLLVGGGIGLLITGQIKSKKKSHSDV</sequence>
<keyword evidence="3" id="KW-1185">Reference proteome</keyword>
<comment type="caution">
    <text evidence="2">The sequence shown here is derived from an EMBL/GenBank/DDBJ whole genome shotgun (WGS) entry which is preliminary data.</text>
</comment>
<dbReference type="AlphaFoldDB" id="A0A9X1I1Y3"/>
<accession>A0A9X1I1Y3</accession>
<proteinExistence type="predicted"/>
<keyword evidence="1" id="KW-0812">Transmembrane</keyword>
<reference evidence="2" key="1">
    <citation type="submission" date="2021-10" db="EMBL/GenBank/DDBJ databases">
        <title>Tamlana sargassums sp. nov., and Tamlana laminarinivorans sp. nov., two new bacteria isolated from the brown alga.</title>
        <authorList>
            <person name="Li J."/>
        </authorList>
    </citation>
    <scope>NUCLEOTIDE SEQUENCE</scope>
    <source>
        <strain evidence="2">PT2-4</strain>
    </source>
</reference>
<dbReference type="EMBL" id="JAJAPW010000012">
    <property type="protein sequence ID" value="MCB4800273.1"/>
    <property type="molecule type" value="Genomic_DNA"/>
</dbReference>
<evidence type="ECO:0000313" key="3">
    <source>
        <dbReference type="Proteomes" id="UP001139199"/>
    </source>
</evidence>
<name>A0A9X1I1Y3_9FLAO</name>
<keyword evidence="1" id="KW-0472">Membrane</keyword>
<feature type="transmembrane region" description="Helical" evidence="1">
    <location>
        <begin position="29"/>
        <end position="47"/>
    </location>
</feature>
<gene>
    <name evidence="2" type="ORF">LG649_15585</name>
</gene>
<dbReference type="Proteomes" id="UP001139199">
    <property type="component" value="Unassembled WGS sequence"/>
</dbReference>
<keyword evidence="1" id="KW-1133">Transmembrane helix</keyword>
<organism evidence="2 3">
    <name type="scientific">Neotamlana laminarinivorans</name>
    <dbReference type="NCBI Taxonomy" id="2883124"/>
    <lineage>
        <taxon>Bacteria</taxon>
        <taxon>Pseudomonadati</taxon>
        <taxon>Bacteroidota</taxon>
        <taxon>Flavobacteriia</taxon>
        <taxon>Flavobacteriales</taxon>
        <taxon>Flavobacteriaceae</taxon>
        <taxon>Neotamlana</taxon>
    </lineage>
</organism>
<feature type="transmembrane region" description="Helical" evidence="1">
    <location>
        <begin position="7"/>
        <end position="23"/>
    </location>
</feature>
<dbReference type="RefSeq" id="WP_226544748.1">
    <property type="nucleotide sequence ID" value="NZ_JAJAPW010000012.1"/>
</dbReference>
<evidence type="ECO:0000313" key="2">
    <source>
        <dbReference type="EMBL" id="MCB4800273.1"/>
    </source>
</evidence>
<evidence type="ECO:0000256" key="1">
    <source>
        <dbReference type="SAM" id="Phobius"/>
    </source>
</evidence>